<dbReference type="RefSeq" id="WP_274200669.1">
    <property type="nucleotide sequence ID" value="NZ_JAQZAO010000005.1"/>
</dbReference>
<dbReference type="PANTHER" id="PTHR36932:SF1">
    <property type="entry name" value="CAPSULAR POLYSACCHARIDE BIOSYNTHESIS PROTEIN"/>
    <property type="match status" value="1"/>
</dbReference>
<comment type="caution">
    <text evidence="1">The sequence shown here is derived from an EMBL/GenBank/DDBJ whole genome shotgun (WGS) entry which is preliminary data.</text>
</comment>
<dbReference type="Gene3D" id="3.40.50.12780">
    <property type="entry name" value="N-terminal domain of ligase-like"/>
    <property type="match status" value="1"/>
</dbReference>
<accession>A0ABT5STG9</accession>
<name>A0ABT5STG9_9PSEU</name>
<dbReference type="PANTHER" id="PTHR36932">
    <property type="entry name" value="CAPSULAR POLYSACCHARIDE BIOSYNTHESIS PROTEIN"/>
    <property type="match status" value="1"/>
</dbReference>
<dbReference type="Proteomes" id="UP001300763">
    <property type="component" value="Unassembled WGS sequence"/>
</dbReference>
<dbReference type="EMBL" id="JAQZAO010000005">
    <property type="protein sequence ID" value="MDD7966135.1"/>
    <property type="molecule type" value="Genomic_DNA"/>
</dbReference>
<protein>
    <recommendedName>
        <fullName evidence="3">Phenylacetate-CoA ligase</fullName>
    </recommendedName>
</protein>
<keyword evidence="2" id="KW-1185">Reference proteome</keyword>
<dbReference type="InterPro" id="IPR042099">
    <property type="entry name" value="ANL_N_sf"/>
</dbReference>
<gene>
    <name evidence="1" type="ORF">PGB27_12370</name>
</gene>
<proteinExistence type="predicted"/>
<evidence type="ECO:0000313" key="2">
    <source>
        <dbReference type="Proteomes" id="UP001300763"/>
    </source>
</evidence>
<reference evidence="1 2" key="1">
    <citation type="submission" date="2023-02" db="EMBL/GenBank/DDBJ databases">
        <title>Genome sequencing required for Actinomycetospora new species description.</title>
        <authorList>
            <person name="Saimee Y."/>
            <person name="Duangmal K."/>
        </authorList>
    </citation>
    <scope>NUCLEOTIDE SEQUENCE [LARGE SCALE GENOMIC DNA]</scope>
    <source>
        <strain evidence="1 2">DW7H6</strain>
    </source>
</reference>
<evidence type="ECO:0000313" key="1">
    <source>
        <dbReference type="EMBL" id="MDD7966135.1"/>
    </source>
</evidence>
<dbReference type="InterPro" id="IPR053158">
    <property type="entry name" value="CapK_Type1_Caps_Biosynth"/>
</dbReference>
<sequence>MFDDLVVLEVVDEDNRPVPPGRYGAKVLVSVLFSRTMPLIRYEMSDSVQLAADADCACGRPYTLLGGIQGRVQEALRFPTSDGATREVQPVTFHHVMDTVTAAGWQIVQRAAGLEVLLARPVDVDTSVLAASLSAVLEAQGVVAPTVTVRAVETIPHTALGKAPLIVRGT</sequence>
<evidence type="ECO:0008006" key="3">
    <source>
        <dbReference type="Google" id="ProtNLM"/>
    </source>
</evidence>
<organism evidence="1 2">
    <name type="scientific">Actinomycetospora lemnae</name>
    <dbReference type="NCBI Taxonomy" id="3019891"/>
    <lineage>
        <taxon>Bacteria</taxon>
        <taxon>Bacillati</taxon>
        <taxon>Actinomycetota</taxon>
        <taxon>Actinomycetes</taxon>
        <taxon>Pseudonocardiales</taxon>
        <taxon>Pseudonocardiaceae</taxon>
        <taxon>Actinomycetospora</taxon>
    </lineage>
</organism>